<accession>A0A6J6DPJ6</accession>
<reference evidence="5" key="1">
    <citation type="submission" date="2020-05" db="EMBL/GenBank/DDBJ databases">
        <authorList>
            <person name="Chiriac C."/>
            <person name="Salcher M."/>
            <person name="Ghai R."/>
            <person name="Kavagutti S V."/>
        </authorList>
    </citation>
    <scope>NUCLEOTIDE SEQUENCE</scope>
</reference>
<evidence type="ECO:0000313" key="5">
    <source>
        <dbReference type="EMBL" id="CAB4566150.1"/>
    </source>
</evidence>
<comment type="cofactor">
    <cofactor evidence="1">
        <name>Mg(2+)</name>
        <dbReference type="ChEBI" id="CHEBI:18420"/>
    </cofactor>
</comment>
<dbReference type="GO" id="GO:0046872">
    <property type="term" value="F:metal ion binding"/>
    <property type="evidence" value="ECO:0007669"/>
    <property type="project" value="UniProtKB-KW"/>
</dbReference>
<name>A0A6J6DPJ6_9ZZZZ</name>
<dbReference type="SFLD" id="SFLDG01129">
    <property type="entry name" value="C1.5:_HAD__Beta-PGM__Phosphata"/>
    <property type="match status" value="1"/>
</dbReference>
<evidence type="ECO:0000256" key="2">
    <source>
        <dbReference type="ARBA" id="ARBA00022723"/>
    </source>
</evidence>
<evidence type="ECO:0000256" key="3">
    <source>
        <dbReference type="ARBA" id="ARBA00022842"/>
    </source>
</evidence>
<dbReference type="GO" id="GO:0003824">
    <property type="term" value="F:catalytic activity"/>
    <property type="evidence" value="ECO:0007669"/>
    <property type="project" value="UniProtKB-ARBA"/>
</dbReference>
<dbReference type="InterPro" id="IPR051600">
    <property type="entry name" value="Beta-PGM-like"/>
</dbReference>
<protein>
    <submittedName>
        <fullName evidence="5">Unannotated protein</fullName>
    </submittedName>
</protein>
<dbReference type="AlphaFoldDB" id="A0A6J6DPJ6"/>
<evidence type="ECO:0000256" key="1">
    <source>
        <dbReference type="ARBA" id="ARBA00001946"/>
    </source>
</evidence>
<dbReference type="Pfam" id="PF13419">
    <property type="entry name" value="HAD_2"/>
    <property type="match status" value="1"/>
</dbReference>
<organism evidence="5">
    <name type="scientific">freshwater metagenome</name>
    <dbReference type="NCBI Taxonomy" id="449393"/>
    <lineage>
        <taxon>unclassified sequences</taxon>
        <taxon>metagenomes</taxon>
        <taxon>ecological metagenomes</taxon>
    </lineage>
</organism>
<dbReference type="SFLD" id="SFLDS00003">
    <property type="entry name" value="Haloacid_Dehalogenase"/>
    <property type="match status" value="1"/>
</dbReference>
<dbReference type="CDD" id="cd07505">
    <property type="entry name" value="HAD_BPGM-like"/>
    <property type="match status" value="1"/>
</dbReference>
<dbReference type="PANTHER" id="PTHR46193:SF18">
    <property type="entry name" value="HEXITOL PHOSPHATASE B"/>
    <property type="match status" value="1"/>
</dbReference>
<dbReference type="PRINTS" id="PR00413">
    <property type="entry name" value="HADHALOGNASE"/>
</dbReference>
<gene>
    <name evidence="5" type="ORF">UFOPK1650_00463</name>
</gene>
<dbReference type="SUPFAM" id="SSF56784">
    <property type="entry name" value="HAD-like"/>
    <property type="match status" value="1"/>
</dbReference>
<keyword evidence="2" id="KW-0479">Metal-binding</keyword>
<dbReference type="Gene3D" id="3.40.50.1000">
    <property type="entry name" value="HAD superfamily/HAD-like"/>
    <property type="match status" value="1"/>
</dbReference>
<dbReference type="InterPro" id="IPR006439">
    <property type="entry name" value="HAD-SF_hydro_IA"/>
</dbReference>
<dbReference type="InterPro" id="IPR023198">
    <property type="entry name" value="PGP-like_dom2"/>
</dbReference>
<sequence length="230" mass="25200">MPTNESVSLEALLWDMDGTLVDTEPLWVECEKELMAGFGYQWGEADALHCIGGPMERVELYLREKSGSNHEPSWFGHTLVEMMLNRLTQGAPLRPGVQELFADSREAGLKTALVSASRRSVVDAVLSSLPFEFDFSISASEVSRSKPDPESYLTASRRLATSISSCVVIEDSKVGISSGLASGAMVIGVTDEIFDHESFHGVSDLRSLPLADLRSRHSDWVDRVVRKAPA</sequence>
<proteinExistence type="predicted"/>
<dbReference type="InterPro" id="IPR036412">
    <property type="entry name" value="HAD-like_sf"/>
</dbReference>
<evidence type="ECO:0000256" key="4">
    <source>
        <dbReference type="ARBA" id="ARBA00023277"/>
    </source>
</evidence>
<dbReference type="InterPro" id="IPR041492">
    <property type="entry name" value="HAD_2"/>
</dbReference>
<dbReference type="Gene3D" id="1.10.150.240">
    <property type="entry name" value="Putative phosphatase, domain 2"/>
    <property type="match status" value="1"/>
</dbReference>
<keyword evidence="4" id="KW-0119">Carbohydrate metabolism</keyword>
<dbReference type="InterPro" id="IPR023214">
    <property type="entry name" value="HAD_sf"/>
</dbReference>
<dbReference type="NCBIfam" id="TIGR01509">
    <property type="entry name" value="HAD-SF-IA-v3"/>
    <property type="match status" value="1"/>
</dbReference>
<dbReference type="PANTHER" id="PTHR46193">
    <property type="entry name" value="6-PHOSPHOGLUCONATE PHOSPHATASE"/>
    <property type="match status" value="1"/>
</dbReference>
<keyword evidence="3" id="KW-0460">Magnesium</keyword>
<dbReference type="EMBL" id="CAEZTJ010000048">
    <property type="protein sequence ID" value="CAB4566150.1"/>
    <property type="molecule type" value="Genomic_DNA"/>
</dbReference>